<keyword evidence="7" id="KW-1185">Reference proteome</keyword>
<dbReference type="GO" id="GO:0003700">
    <property type="term" value="F:DNA-binding transcription factor activity"/>
    <property type="evidence" value="ECO:0007669"/>
    <property type="project" value="TreeGrafter"/>
</dbReference>
<comment type="similarity">
    <text evidence="1">Belongs to the LysR transcriptional regulatory family.</text>
</comment>
<dbReference type="GO" id="GO:0032993">
    <property type="term" value="C:protein-DNA complex"/>
    <property type="evidence" value="ECO:0007669"/>
    <property type="project" value="TreeGrafter"/>
</dbReference>
<dbReference type="AlphaFoldDB" id="A0A7C9RH67"/>
<dbReference type="SUPFAM" id="SSF53850">
    <property type="entry name" value="Periplasmic binding protein-like II"/>
    <property type="match status" value="1"/>
</dbReference>
<dbReference type="InterPro" id="IPR005119">
    <property type="entry name" value="LysR_subst-bd"/>
</dbReference>
<dbReference type="EMBL" id="JAAMRR010000901">
    <property type="protein sequence ID" value="NGX96978.1"/>
    <property type="molecule type" value="Genomic_DNA"/>
</dbReference>
<proteinExistence type="inferred from homology"/>
<dbReference type="Pfam" id="PF03466">
    <property type="entry name" value="LysR_substrate"/>
    <property type="match status" value="1"/>
</dbReference>
<accession>A0A7C9RH67</accession>
<dbReference type="Proteomes" id="UP000480266">
    <property type="component" value="Unassembled WGS sequence"/>
</dbReference>
<sequence>AIQRLELDVAFLTGEPSAEGCDVAQLWTERVYVAVPLGDELSKMAVISWAALYERHFIISDTDPGPEIHDYLIKHLADLGRHPSIESHRVGRDNLMHLVALGRGLTLTSEATIATRFPGVVYRPLSDDLLTFCAVWSPRNDNPALRRLLSLAKSLSAPQGLARSRVDS</sequence>
<gene>
    <name evidence="6" type="ORF">G4V63_17705</name>
</gene>
<dbReference type="CDD" id="cd08414">
    <property type="entry name" value="PBP2_LTTR_aromatics_like"/>
    <property type="match status" value="1"/>
</dbReference>
<dbReference type="PANTHER" id="PTHR30346">
    <property type="entry name" value="TRANSCRIPTIONAL DUAL REGULATOR HCAR-RELATED"/>
    <property type="match status" value="1"/>
</dbReference>
<keyword evidence="2" id="KW-0805">Transcription regulation</keyword>
<evidence type="ECO:0000256" key="2">
    <source>
        <dbReference type="ARBA" id="ARBA00023015"/>
    </source>
</evidence>
<evidence type="ECO:0000256" key="1">
    <source>
        <dbReference type="ARBA" id="ARBA00009437"/>
    </source>
</evidence>
<comment type="caution">
    <text evidence="6">The sequence shown here is derived from an EMBL/GenBank/DDBJ whole genome shotgun (WGS) entry which is preliminary data.</text>
</comment>
<evidence type="ECO:0000256" key="4">
    <source>
        <dbReference type="ARBA" id="ARBA00023163"/>
    </source>
</evidence>
<organism evidence="6 7">
    <name type="scientific">Candidatus Afipia apatlaquensis</name>
    <dbReference type="NCBI Taxonomy" id="2712852"/>
    <lineage>
        <taxon>Bacteria</taxon>
        <taxon>Pseudomonadati</taxon>
        <taxon>Pseudomonadota</taxon>
        <taxon>Alphaproteobacteria</taxon>
        <taxon>Hyphomicrobiales</taxon>
        <taxon>Nitrobacteraceae</taxon>
        <taxon>Afipia</taxon>
    </lineage>
</organism>
<dbReference type="GO" id="GO:0003677">
    <property type="term" value="F:DNA binding"/>
    <property type="evidence" value="ECO:0007669"/>
    <property type="project" value="UniProtKB-KW"/>
</dbReference>
<reference evidence="6" key="1">
    <citation type="submission" date="2020-02" db="EMBL/GenBank/DDBJ databases">
        <title>Draft genome sequence of Candidatus Afipia apatlaquensis IBT-C3, a potential strain for decolorization of textile dyes.</title>
        <authorList>
            <person name="Sanchez-Reyes A."/>
            <person name="Breton-Deval L."/>
            <person name="Mangelson H."/>
            <person name="Sanchez-Flores A."/>
        </authorList>
    </citation>
    <scope>NUCLEOTIDE SEQUENCE [LARGE SCALE GENOMIC DNA]</scope>
    <source>
        <strain evidence="6">IBT-C3</strain>
    </source>
</reference>
<keyword evidence="4" id="KW-0804">Transcription</keyword>
<dbReference type="Gene3D" id="3.40.190.290">
    <property type="match status" value="1"/>
</dbReference>
<keyword evidence="3" id="KW-0238">DNA-binding</keyword>
<evidence type="ECO:0000256" key="3">
    <source>
        <dbReference type="ARBA" id="ARBA00023125"/>
    </source>
</evidence>
<feature type="non-terminal residue" evidence="6">
    <location>
        <position position="1"/>
    </location>
</feature>
<evidence type="ECO:0000313" key="6">
    <source>
        <dbReference type="EMBL" id="NGX96978.1"/>
    </source>
</evidence>
<protein>
    <submittedName>
        <fullName evidence="6">LysR family substrate-binding domain-containing protein</fullName>
    </submittedName>
</protein>
<evidence type="ECO:0000259" key="5">
    <source>
        <dbReference type="Pfam" id="PF03466"/>
    </source>
</evidence>
<evidence type="ECO:0000313" key="7">
    <source>
        <dbReference type="Proteomes" id="UP000480266"/>
    </source>
</evidence>
<dbReference type="PANTHER" id="PTHR30346:SF0">
    <property type="entry name" value="HCA OPERON TRANSCRIPTIONAL ACTIVATOR HCAR"/>
    <property type="match status" value="1"/>
</dbReference>
<feature type="domain" description="LysR substrate-binding" evidence="5">
    <location>
        <begin position="3"/>
        <end position="153"/>
    </location>
</feature>
<name>A0A7C9RH67_9BRAD</name>